<dbReference type="Pfam" id="PF01494">
    <property type="entry name" value="FAD_binding_3"/>
    <property type="match status" value="2"/>
</dbReference>
<dbReference type="GO" id="GO:0004497">
    <property type="term" value="F:monooxygenase activity"/>
    <property type="evidence" value="ECO:0007669"/>
    <property type="project" value="UniProtKB-KW"/>
</dbReference>
<dbReference type="Proteomes" id="UP000578112">
    <property type="component" value="Unassembled WGS sequence"/>
</dbReference>
<accession>A0A7W7MPU7</accession>
<protein>
    <submittedName>
        <fullName evidence="6">2-polyprenyl-6-methoxyphenol hydroxylase-like FAD-dependent oxidoreductase</fullName>
    </submittedName>
</protein>
<dbReference type="SUPFAM" id="SSF51905">
    <property type="entry name" value="FAD/NAD(P)-binding domain"/>
    <property type="match status" value="1"/>
</dbReference>
<evidence type="ECO:0000256" key="1">
    <source>
        <dbReference type="ARBA" id="ARBA00022630"/>
    </source>
</evidence>
<reference evidence="6 7" key="1">
    <citation type="submission" date="2020-08" db="EMBL/GenBank/DDBJ databases">
        <title>Sequencing the genomes of 1000 actinobacteria strains.</title>
        <authorList>
            <person name="Klenk H.-P."/>
        </authorList>
    </citation>
    <scope>NUCLEOTIDE SEQUENCE [LARGE SCALE GENOMIC DNA]</scope>
    <source>
        <strain evidence="6 7">DSM 43149</strain>
    </source>
</reference>
<keyword evidence="4" id="KW-0503">Monooxygenase</keyword>
<feature type="domain" description="FAD-binding" evidence="5">
    <location>
        <begin position="7"/>
        <end position="174"/>
    </location>
</feature>
<dbReference type="EMBL" id="JACHNH010000001">
    <property type="protein sequence ID" value="MBB4761900.1"/>
    <property type="molecule type" value="Genomic_DNA"/>
</dbReference>
<organism evidence="6 7">
    <name type="scientific">Actinoplanes digitatis</name>
    <dbReference type="NCBI Taxonomy" id="1868"/>
    <lineage>
        <taxon>Bacteria</taxon>
        <taxon>Bacillati</taxon>
        <taxon>Actinomycetota</taxon>
        <taxon>Actinomycetes</taxon>
        <taxon>Micromonosporales</taxon>
        <taxon>Micromonosporaceae</taxon>
        <taxon>Actinoplanes</taxon>
    </lineage>
</organism>
<evidence type="ECO:0000256" key="4">
    <source>
        <dbReference type="ARBA" id="ARBA00023033"/>
    </source>
</evidence>
<evidence type="ECO:0000259" key="5">
    <source>
        <dbReference type="Pfam" id="PF01494"/>
    </source>
</evidence>
<keyword evidence="1" id="KW-0285">Flavoprotein</keyword>
<comment type="caution">
    <text evidence="6">The sequence shown here is derived from an EMBL/GenBank/DDBJ whole genome shotgun (WGS) entry which is preliminary data.</text>
</comment>
<dbReference type="PRINTS" id="PR00420">
    <property type="entry name" value="RNGMNOXGNASE"/>
</dbReference>
<name>A0A7W7MPU7_9ACTN</name>
<dbReference type="Gene3D" id="3.50.50.60">
    <property type="entry name" value="FAD/NAD(P)-binding domain"/>
    <property type="match status" value="1"/>
</dbReference>
<evidence type="ECO:0000256" key="2">
    <source>
        <dbReference type="ARBA" id="ARBA00022827"/>
    </source>
</evidence>
<evidence type="ECO:0000313" key="7">
    <source>
        <dbReference type="Proteomes" id="UP000578112"/>
    </source>
</evidence>
<dbReference type="InterPro" id="IPR036188">
    <property type="entry name" value="FAD/NAD-bd_sf"/>
</dbReference>
<feature type="domain" description="FAD-binding" evidence="5">
    <location>
        <begin position="318"/>
        <end position="383"/>
    </location>
</feature>
<dbReference type="RefSeq" id="WP_184992627.1">
    <property type="nucleotide sequence ID" value="NZ_BOMK01000002.1"/>
</dbReference>
<dbReference type="AlphaFoldDB" id="A0A7W7MPU7"/>
<keyword evidence="3" id="KW-0560">Oxidoreductase</keyword>
<dbReference type="PANTHER" id="PTHR47178">
    <property type="entry name" value="MONOOXYGENASE, FAD-BINDING"/>
    <property type="match status" value="1"/>
</dbReference>
<dbReference type="GO" id="GO:0071949">
    <property type="term" value="F:FAD binding"/>
    <property type="evidence" value="ECO:0007669"/>
    <property type="project" value="InterPro"/>
</dbReference>
<evidence type="ECO:0000313" key="6">
    <source>
        <dbReference type="EMBL" id="MBB4761900.1"/>
    </source>
</evidence>
<evidence type="ECO:0000256" key="3">
    <source>
        <dbReference type="ARBA" id="ARBA00023002"/>
    </source>
</evidence>
<dbReference type="PANTHER" id="PTHR47178:SF5">
    <property type="entry name" value="FAD-BINDING DOMAIN-CONTAINING PROTEIN"/>
    <property type="match status" value="1"/>
</dbReference>
<keyword evidence="7" id="KW-1185">Reference proteome</keyword>
<keyword evidence="2" id="KW-0274">FAD</keyword>
<dbReference type="InterPro" id="IPR002938">
    <property type="entry name" value="FAD-bd"/>
</dbReference>
<sequence length="406" mass="43101">MTSRPLHVLIAGGGLSGLALAQGLVRHGHTVEVFERDRDLDRKQGYYLHMNAFGGEALRALLPDDLFALYQATSRTTYARQESIVLHDHFGELSSQPHLGPPNTGEIPHTGVHRRTLRQILSARLGDALHTGAPVTGYAEDPGGVTVTLADGRTARGDVLVGADGIRSAVRAQRLPAVPVIPTGVRGIGVYGRVPLTPELREIVPASLMDGVVIAVDRAGSRMLVGVFDPRRPVHEAARDIAPDVTLDPVGPYLMVSCSVAPGTEVSPSAAWTAETPGLLRDSMRRAVAGWHPAAAEIVGRMELDSIFMIPFGFIIPAQDWEPSRVTLVGDAAHAMLPTIGMGANLALRDAAGLAGQLLRSARGEAGLVAAIGDYERDMREVAYPLHAMTLDHDKNFGGGALADRG</sequence>
<proteinExistence type="predicted"/>
<gene>
    <name evidence="6" type="ORF">BJ971_002456</name>
</gene>